<keyword evidence="10" id="KW-1185">Reference proteome</keyword>
<dbReference type="SUPFAM" id="SSF50249">
    <property type="entry name" value="Nucleic acid-binding proteins"/>
    <property type="match status" value="1"/>
</dbReference>
<dbReference type="PANTHER" id="PTHR33991">
    <property type="entry name" value="DNA REPAIR PROTEIN RECO"/>
    <property type="match status" value="1"/>
</dbReference>
<evidence type="ECO:0000256" key="7">
    <source>
        <dbReference type="HAMAP-Rule" id="MF_00201"/>
    </source>
</evidence>
<comment type="similarity">
    <text evidence="1 7">Belongs to the RecO family.</text>
</comment>
<evidence type="ECO:0000256" key="1">
    <source>
        <dbReference type="ARBA" id="ARBA00007452"/>
    </source>
</evidence>
<dbReference type="EMBL" id="JAWMWH010000001">
    <property type="protein sequence ID" value="MEJ6400685.1"/>
    <property type="molecule type" value="Genomic_DNA"/>
</dbReference>
<protein>
    <recommendedName>
        <fullName evidence="2 7">DNA repair protein RecO</fullName>
    </recommendedName>
    <alternativeName>
        <fullName evidence="6 7">Recombination protein O</fullName>
    </alternativeName>
</protein>
<comment type="function">
    <text evidence="7">Involved in DNA repair and RecF pathway recombination.</text>
</comment>
<name>A0ABU8SL99_9LACO</name>
<evidence type="ECO:0000259" key="8">
    <source>
        <dbReference type="Pfam" id="PF11967"/>
    </source>
</evidence>
<evidence type="ECO:0000256" key="4">
    <source>
        <dbReference type="ARBA" id="ARBA00023172"/>
    </source>
</evidence>
<dbReference type="Pfam" id="PF02565">
    <property type="entry name" value="RecO_C"/>
    <property type="match status" value="1"/>
</dbReference>
<organism evidence="9 10">
    <name type="scientific">Nicoliella lavandulae</name>
    <dbReference type="NCBI Taxonomy" id="3082954"/>
    <lineage>
        <taxon>Bacteria</taxon>
        <taxon>Bacillati</taxon>
        <taxon>Bacillota</taxon>
        <taxon>Bacilli</taxon>
        <taxon>Lactobacillales</taxon>
        <taxon>Lactobacillaceae</taxon>
        <taxon>Nicoliella</taxon>
    </lineage>
</organism>
<dbReference type="InterPro" id="IPR003717">
    <property type="entry name" value="RecO"/>
</dbReference>
<evidence type="ECO:0000256" key="5">
    <source>
        <dbReference type="ARBA" id="ARBA00023204"/>
    </source>
</evidence>
<keyword evidence="4 7" id="KW-0233">DNA recombination</keyword>
<dbReference type="InterPro" id="IPR042242">
    <property type="entry name" value="RecO_C"/>
</dbReference>
<dbReference type="HAMAP" id="MF_00201">
    <property type="entry name" value="RecO"/>
    <property type="match status" value="1"/>
</dbReference>
<evidence type="ECO:0000256" key="6">
    <source>
        <dbReference type="ARBA" id="ARBA00033409"/>
    </source>
</evidence>
<evidence type="ECO:0000256" key="2">
    <source>
        <dbReference type="ARBA" id="ARBA00021310"/>
    </source>
</evidence>
<feature type="domain" description="DNA replication/recombination mediator RecO N-terminal" evidence="8">
    <location>
        <begin position="6"/>
        <end position="76"/>
    </location>
</feature>
<sequence length="251" mass="29444">MALKKNVTFNGILLYRRNYRENDMLVKFFTREYGTKMFLIRRGRKPGFKMSGDILPFTYGQYEGSISDDGLSYIKEPIETHHYLNISNDIILNAYAMYLMNLIDAGLSEGEASPRWFNQLFYALKLIDQEIDPAIITNIMEIQLLTLFGVQPWLKDCVVCHRDDLPLDYSTNYGGLLCEQHWHLDPLRFNLDQRTVFYFRQFSVINLKTLNSVNVQRPTKVRLRTLLDSIYSDTVGLHLKSKRFLDEMTQI</sequence>
<dbReference type="Gene3D" id="2.40.50.140">
    <property type="entry name" value="Nucleic acid-binding proteins"/>
    <property type="match status" value="1"/>
</dbReference>
<dbReference type="PANTHER" id="PTHR33991:SF1">
    <property type="entry name" value="DNA REPAIR PROTEIN RECO"/>
    <property type="match status" value="1"/>
</dbReference>
<evidence type="ECO:0000256" key="3">
    <source>
        <dbReference type="ARBA" id="ARBA00022763"/>
    </source>
</evidence>
<dbReference type="Gene3D" id="1.20.1440.120">
    <property type="entry name" value="Recombination protein O, C-terminal domain"/>
    <property type="match status" value="1"/>
</dbReference>
<dbReference type="Pfam" id="PF11967">
    <property type="entry name" value="RecO_N"/>
    <property type="match status" value="1"/>
</dbReference>
<dbReference type="InterPro" id="IPR037278">
    <property type="entry name" value="ARFGAP/RecO"/>
</dbReference>
<evidence type="ECO:0000313" key="9">
    <source>
        <dbReference type="EMBL" id="MEJ6400685.1"/>
    </source>
</evidence>
<comment type="caution">
    <text evidence="9">The sequence shown here is derived from an EMBL/GenBank/DDBJ whole genome shotgun (WGS) entry which is preliminary data.</text>
</comment>
<keyword evidence="5 7" id="KW-0234">DNA repair</keyword>
<dbReference type="Proteomes" id="UP001370590">
    <property type="component" value="Unassembled WGS sequence"/>
</dbReference>
<keyword evidence="3 7" id="KW-0227">DNA damage</keyword>
<dbReference type="NCBIfam" id="TIGR00613">
    <property type="entry name" value="reco"/>
    <property type="match status" value="1"/>
</dbReference>
<dbReference type="SUPFAM" id="SSF57863">
    <property type="entry name" value="ArfGap/RecO-like zinc finger"/>
    <property type="match status" value="1"/>
</dbReference>
<dbReference type="InterPro" id="IPR012340">
    <property type="entry name" value="NA-bd_OB-fold"/>
</dbReference>
<dbReference type="InterPro" id="IPR022572">
    <property type="entry name" value="DNA_rep/recomb_RecO_N"/>
</dbReference>
<evidence type="ECO:0000313" key="10">
    <source>
        <dbReference type="Proteomes" id="UP001370590"/>
    </source>
</evidence>
<accession>A0ABU8SL99</accession>
<proteinExistence type="inferred from homology"/>
<gene>
    <name evidence="7 9" type="primary">recO</name>
    <name evidence="9" type="ORF">R4146_05865</name>
</gene>
<reference evidence="9 10" key="1">
    <citation type="submission" date="2023-10" db="EMBL/GenBank/DDBJ databases">
        <title>Nicoliella lavandulae sp. nov. isolated from Lavandula angustifolia flowers.</title>
        <authorList>
            <person name="Alcantara C."/>
            <person name="Zuniga M."/>
            <person name="Landete J.M."/>
            <person name="Monedero V."/>
        </authorList>
    </citation>
    <scope>NUCLEOTIDE SEQUENCE [LARGE SCALE GENOMIC DNA]</scope>
    <source>
        <strain evidence="9 10">Es01</strain>
    </source>
</reference>
<dbReference type="RefSeq" id="WP_339960489.1">
    <property type="nucleotide sequence ID" value="NZ_JAWMWH010000001.1"/>
</dbReference>